<gene>
    <name evidence="3" type="ORF">HINF_LOCUS21359</name>
    <name evidence="2" type="ORF">HINF_LOCUS7788</name>
</gene>
<accession>A0AA86TRG7</accession>
<dbReference type="EMBL" id="CATOUU010000195">
    <property type="protein sequence ID" value="CAI9920143.1"/>
    <property type="molecule type" value="Genomic_DNA"/>
</dbReference>
<dbReference type="AlphaFoldDB" id="A0AA86TRG7"/>
<comment type="caution">
    <text evidence="2">The sequence shown here is derived from an EMBL/GenBank/DDBJ whole genome shotgun (WGS) entry which is preliminary data.</text>
</comment>
<evidence type="ECO:0000313" key="2">
    <source>
        <dbReference type="EMBL" id="CAI9920143.1"/>
    </source>
</evidence>
<feature type="compositionally biased region" description="Polar residues" evidence="1">
    <location>
        <begin position="32"/>
        <end position="47"/>
    </location>
</feature>
<evidence type="ECO:0000256" key="1">
    <source>
        <dbReference type="SAM" id="MobiDB-lite"/>
    </source>
</evidence>
<dbReference type="EMBL" id="CAXDID020000058">
    <property type="protein sequence ID" value="CAL6008934.1"/>
    <property type="molecule type" value="Genomic_DNA"/>
</dbReference>
<organism evidence="2">
    <name type="scientific">Hexamita inflata</name>
    <dbReference type="NCBI Taxonomy" id="28002"/>
    <lineage>
        <taxon>Eukaryota</taxon>
        <taxon>Metamonada</taxon>
        <taxon>Diplomonadida</taxon>
        <taxon>Hexamitidae</taxon>
        <taxon>Hexamitinae</taxon>
        <taxon>Hexamita</taxon>
    </lineage>
</organism>
<evidence type="ECO:0000313" key="4">
    <source>
        <dbReference type="Proteomes" id="UP001642409"/>
    </source>
</evidence>
<feature type="compositionally biased region" description="Basic residues" evidence="1">
    <location>
        <begin position="9"/>
        <end position="27"/>
    </location>
</feature>
<protein>
    <submittedName>
        <fullName evidence="3">Hypothetical_protein</fullName>
    </submittedName>
</protein>
<dbReference type="Proteomes" id="UP001642409">
    <property type="component" value="Unassembled WGS sequence"/>
</dbReference>
<reference evidence="2" key="1">
    <citation type="submission" date="2023-06" db="EMBL/GenBank/DDBJ databases">
        <authorList>
            <person name="Kurt Z."/>
        </authorList>
    </citation>
    <scope>NUCLEOTIDE SEQUENCE</scope>
</reference>
<proteinExistence type="predicted"/>
<feature type="compositionally biased region" description="Polar residues" evidence="1">
    <location>
        <begin position="89"/>
        <end position="106"/>
    </location>
</feature>
<name>A0AA86TRG7_9EUKA</name>
<keyword evidence="4" id="KW-1185">Reference proteome</keyword>
<reference evidence="3 4" key="2">
    <citation type="submission" date="2024-07" db="EMBL/GenBank/DDBJ databases">
        <authorList>
            <person name="Akdeniz Z."/>
        </authorList>
    </citation>
    <scope>NUCLEOTIDE SEQUENCE [LARGE SCALE GENOMIC DNA]</scope>
</reference>
<feature type="region of interest" description="Disordered" evidence="1">
    <location>
        <begin position="84"/>
        <end position="131"/>
    </location>
</feature>
<feature type="region of interest" description="Disordered" evidence="1">
    <location>
        <begin position="1"/>
        <end position="47"/>
    </location>
</feature>
<evidence type="ECO:0000313" key="3">
    <source>
        <dbReference type="EMBL" id="CAL6008934.1"/>
    </source>
</evidence>
<sequence>MPPNESNSNKKKSHAVNQSYHKKKQKSDKRPQTQIKTYTKPNPTYMNVNKHIKCNKLPANSCNKLKWNNKHKWYISNKNTKQDLKRNKYSCNSSRTSSTNFDTTESPGKLNVPQEPPTPTEPKKKAPNQPNSSFLDIIAETKPVLPKDHKNKQKDYKKQRLLTQIDRNLEIITWDAQTKELQKLANKHKQDFGELHKFKCPICNFSFKTLLEIMTHFNIYYKSHDIHTILTQNVKIGHQQSIQSKKRSKKTKSRMYLLQQTSTIIQGTQRSH</sequence>